<dbReference type="Gene3D" id="3.60.21.10">
    <property type="match status" value="1"/>
</dbReference>
<dbReference type="RefSeq" id="WP_209335913.1">
    <property type="nucleotide sequence ID" value="NZ_JAGIYY010000004.1"/>
</dbReference>
<sequence>MKNFTRKFYVADTHFGHEMILGHCERPFSSVREMDETMIDLWNATVAPHDIVYHLGDFALSTREHATSVFKRLNGRKYLLFGNHDCRRGPQDPLPHIMALGWEQPPTETLEVKDEGCRVFLSHYAHLTWQAAHRETGWHFYGHSHGNLAHPHPRARDVGVDMPDVSYVPRTFKELTSAAATIKAAA</sequence>
<dbReference type="AlphaFoldDB" id="A0A8J7R0T2"/>
<comment type="caution">
    <text evidence="1">The sequence shown here is derived from an EMBL/GenBank/DDBJ whole genome shotgun (WGS) entry which is preliminary data.</text>
</comment>
<keyword evidence="2" id="KW-1185">Reference proteome</keyword>
<organism evidence="1 2">
    <name type="scientific">Tianweitania sediminis</name>
    <dbReference type="NCBI Taxonomy" id="1502156"/>
    <lineage>
        <taxon>Bacteria</taxon>
        <taxon>Pseudomonadati</taxon>
        <taxon>Pseudomonadota</taxon>
        <taxon>Alphaproteobacteria</taxon>
        <taxon>Hyphomicrobiales</taxon>
        <taxon>Phyllobacteriaceae</taxon>
        <taxon>Tianweitania</taxon>
    </lineage>
</organism>
<reference evidence="1" key="1">
    <citation type="submission" date="2021-03" db="EMBL/GenBank/DDBJ databases">
        <title>Genome sequencing and assembly of Tianweitania sediminis.</title>
        <authorList>
            <person name="Chhetri G."/>
        </authorList>
    </citation>
    <scope>NUCLEOTIDE SEQUENCE</scope>
    <source>
        <strain evidence="1">Z8</strain>
    </source>
</reference>
<dbReference type="SUPFAM" id="SSF56300">
    <property type="entry name" value="Metallo-dependent phosphatases"/>
    <property type="match status" value="1"/>
</dbReference>
<proteinExistence type="predicted"/>
<evidence type="ECO:0000313" key="2">
    <source>
        <dbReference type="Proteomes" id="UP000666240"/>
    </source>
</evidence>
<gene>
    <name evidence="1" type="ORF">J5Y06_14650</name>
</gene>
<dbReference type="InterPro" id="IPR029052">
    <property type="entry name" value="Metallo-depent_PP-like"/>
</dbReference>
<dbReference type="Proteomes" id="UP000666240">
    <property type="component" value="Unassembled WGS sequence"/>
</dbReference>
<accession>A0A8J7R0T2</accession>
<protein>
    <recommendedName>
        <fullName evidence="3">Metallophosphoesterase</fullName>
    </recommendedName>
</protein>
<evidence type="ECO:0008006" key="3">
    <source>
        <dbReference type="Google" id="ProtNLM"/>
    </source>
</evidence>
<name>A0A8J7R0T2_9HYPH</name>
<dbReference type="EMBL" id="JAGIYY010000004">
    <property type="protein sequence ID" value="MBP0439895.1"/>
    <property type="molecule type" value="Genomic_DNA"/>
</dbReference>
<evidence type="ECO:0000313" key="1">
    <source>
        <dbReference type="EMBL" id="MBP0439895.1"/>
    </source>
</evidence>